<keyword evidence="3" id="KW-0472">Membrane</keyword>
<evidence type="ECO:0000259" key="4">
    <source>
        <dbReference type="PROSITE" id="PS50111"/>
    </source>
</evidence>
<dbReference type="PROSITE" id="PS50111">
    <property type="entry name" value="CHEMOTAXIS_TRANSDUC_2"/>
    <property type="match status" value="1"/>
</dbReference>
<dbReference type="GO" id="GO:0007165">
    <property type="term" value="P:signal transduction"/>
    <property type="evidence" value="ECO:0007669"/>
    <property type="project" value="UniProtKB-KW"/>
</dbReference>
<organism evidence="5 6">
    <name type="scientific">Helicobacter marmotae</name>
    <dbReference type="NCBI Taxonomy" id="152490"/>
    <lineage>
        <taxon>Bacteria</taxon>
        <taxon>Pseudomonadati</taxon>
        <taxon>Campylobacterota</taxon>
        <taxon>Epsilonproteobacteria</taxon>
        <taxon>Campylobacterales</taxon>
        <taxon>Helicobacteraceae</taxon>
        <taxon>Helicobacter</taxon>
    </lineage>
</organism>
<protein>
    <submittedName>
        <fullName evidence="5">Chemotaxis protein</fullName>
    </submittedName>
</protein>
<evidence type="ECO:0000313" key="5">
    <source>
        <dbReference type="EMBL" id="RDU61144.1"/>
    </source>
</evidence>
<dbReference type="PANTHER" id="PTHR32089:SF112">
    <property type="entry name" value="LYSOZYME-LIKE PROTEIN-RELATED"/>
    <property type="match status" value="1"/>
</dbReference>
<evidence type="ECO:0000256" key="2">
    <source>
        <dbReference type="PROSITE-ProRule" id="PRU00284"/>
    </source>
</evidence>
<keyword evidence="3" id="KW-0812">Transmembrane</keyword>
<accession>A0A3D8I8P1</accession>
<sequence length="457" mass="50666">MRTLAYVFFGLIVLALGLDVYINHLSVLSVVIVGLCVVFICLCIMRNNELRLLHKLSYACSEYANGRFEGRITHIKGKGVVVEICEHINDLMDHLEAFLREVKSAIECSKEEKFYRKAIAAGLNGTFSQNIDGINHALSAMEENARDALANALSKKLMNLSLKKQNSNIENIALTLNEDILYMKKVDLNIRDISAIAKESRADVSNLTQSIHELVNLIEANNQSIENLASKSNDIGNVISLINDIAEQTNLLALNAAIEAARAGEHGRGFAVVADEVRKLAEKTQKATQEIAISIQSMQQEVGSIEDGGNEVSDIASVVQNKLNGFNMAFDKMETNSISLNEIFTQLSTQLVLSTTKLNHLLFKSNLYLCLNTQAKNIDFDSINPISALLEDKETLELIHKFIPQNELDKLSHKLRNGALGVSEFIGKEITTKVSEEILKRVEDIEQNSEKLLLKLA</sequence>
<evidence type="ECO:0000313" key="6">
    <source>
        <dbReference type="Proteomes" id="UP000256599"/>
    </source>
</evidence>
<name>A0A3D8I8P1_9HELI</name>
<dbReference type="Proteomes" id="UP000256599">
    <property type="component" value="Unassembled WGS sequence"/>
</dbReference>
<evidence type="ECO:0000256" key="1">
    <source>
        <dbReference type="ARBA" id="ARBA00023224"/>
    </source>
</evidence>
<dbReference type="InterPro" id="IPR004089">
    <property type="entry name" value="MCPsignal_dom"/>
</dbReference>
<dbReference type="PANTHER" id="PTHR32089">
    <property type="entry name" value="METHYL-ACCEPTING CHEMOTAXIS PROTEIN MCPB"/>
    <property type="match status" value="1"/>
</dbReference>
<proteinExistence type="predicted"/>
<dbReference type="SMART" id="SM00283">
    <property type="entry name" value="MA"/>
    <property type="match status" value="1"/>
</dbReference>
<dbReference type="SUPFAM" id="SSF58104">
    <property type="entry name" value="Methyl-accepting chemotaxis protein (MCP) signaling domain"/>
    <property type="match status" value="1"/>
</dbReference>
<comment type="caution">
    <text evidence="5">The sequence shown here is derived from an EMBL/GenBank/DDBJ whole genome shotgun (WGS) entry which is preliminary data.</text>
</comment>
<dbReference type="RefSeq" id="WP_104699118.1">
    <property type="nucleotide sequence ID" value="NZ_FZPP01000003.1"/>
</dbReference>
<gene>
    <name evidence="5" type="ORF">CQA63_01170</name>
</gene>
<keyword evidence="1 2" id="KW-0807">Transducer</keyword>
<dbReference type="OrthoDB" id="1808874at2"/>
<evidence type="ECO:0000256" key="3">
    <source>
        <dbReference type="SAM" id="Phobius"/>
    </source>
</evidence>
<feature type="transmembrane region" description="Helical" evidence="3">
    <location>
        <begin position="27"/>
        <end position="45"/>
    </location>
</feature>
<feature type="domain" description="Methyl-accepting transducer" evidence="4">
    <location>
        <begin position="164"/>
        <end position="302"/>
    </location>
</feature>
<dbReference type="GO" id="GO:0016020">
    <property type="term" value="C:membrane"/>
    <property type="evidence" value="ECO:0007669"/>
    <property type="project" value="InterPro"/>
</dbReference>
<keyword evidence="6" id="KW-1185">Reference proteome</keyword>
<dbReference type="Pfam" id="PF00015">
    <property type="entry name" value="MCPsignal"/>
    <property type="match status" value="1"/>
</dbReference>
<dbReference type="AlphaFoldDB" id="A0A3D8I8P1"/>
<keyword evidence="3" id="KW-1133">Transmembrane helix</keyword>
<dbReference type="Gene3D" id="1.10.287.950">
    <property type="entry name" value="Methyl-accepting chemotaxis protein"/>
    <property type="match status" value="1"/>
</dbReference>
<dbReference type="EMBL" id="NXLR01000001">
    <property type="protein sequence ID" value="RDU61144.1"/>
    <property type="molecule type" value="Genomic_DNA"/>
</dbReference>
<reference evidence="5 6" key="1">
    <citation type="submission" date="2018-04" db="EMBL/GenBank/DDBJ databases">
        <title>Novel Campyloabacter and Helicobacter Species and Strains.</title>
        <authorList>
            <person name="Mannion A.J."/>
            <person name="Shen Z."/>
            <person name="Fox J.G."/>
        </authorList>
    </citation>
    <scope>NUCLEOTIDE SEQUENCE [LARGE SCALE GENOMIC DNA]</scope>
    <source>
        <strain evidence="5 6">MIT 98-6070</strain>
    </source>
</reference>